<organism evidence="2 3">
    <name type="scientific">Halospeciosus flavus</name>
    <dbReference type="NCBI Taxonomy" id="3032283"/>
    <lineage>
        <taxon>Archaea</taxon>
        <taxon>Methanobacteriati</taxon>
        <taxon>Methanobacteriota</taxon>
        <taxon>Stenosarchaea group</taxon>
        <taxon>Halobacteria</taxon>
        <taxon>Halobacteriales</taxon>
        <taxon>Halobacteriaceae</taxon>
        <taxon>Halospeciosus</taxon>
    </lineage>
</organism>
<dbReference type="InterPro" id="IPR029055">
    <property type="entry name" value="Ntn_hydrolases_N"/>
</dbReference>
<dbReference type="RefSeq" id="WP_279529932.1">
    <property type="nucleotide sequence ID" value="NZ_CP122312.1"/>
</dbReference>
<dbReference type="EMBL" id="JBHTAR010000011">
    <property type="protein sequence ID" value="MFC7200012.1"/>
    <property type="molecule type" value="Genomic_DNA"/>
</dbReference>
<accession>A0ABD5Z438</accession>
<dbReference type="Gene3D" id="3.60.20.10">
    <property type="entry name" value="Glutamine Phosphoribosylpyrophosphate, subunit 1, domain 1"/>
    <property type="match status" value="1"/>
</dbReference>
<name>A0ABD5Z438_9EURY</name>
<protein>
    <submittedName>
        <fullName evidence="2">DUF1028 domain-containing protein</fullName>
    </submittedName>
</protein>
<proteinExistence type="predicted"/>
<dbReference type="InterPro" id="IPR010430">
    <property type="entry name" value="DUF1028"/>
</dbReference>
<sequence>MTFSICVREETEDGTVFGAGVATGAPAVGALCPYVSADGVVCTQSFVNVRIGRRGVELLSDLAVDDAVAGLLAQDDHAELRQAHGLDDRGSHVVYSGEGCDGWFGHRVADDGDATAAGNMLANGETLDAMLDARTEPAEDTVERLLNCLAAGQAAGGDGRGERSAAVNVWAPQTTAYHDLRVDEHEDPITELRGVYERTKEASSDFSEESKSRIFD</sequence>
<dbReference type="SUPFAM" id="SSF56235">
    <property type="entry name" value="N-terminal nucleophile aminohydrolases (Ntn hydrolases)"/>
    <property type="match status" value="1"/>
</dbReference>
<dbReference type="PANTHER" id="PTHR39328">
    <property type="entry name" value="BLL2871 PROTEIN"/>
    <property type="match status" value="1"/>
</dbReference>
<gene>
    <name evidence="2" type="ORF">ACFQJ9_11435</name>
</gene>
<evidence type="ECO:0000256" key="1">
    <source>
        <dbReference type="SAM" id="MobiDB-lite"/>
    </source>
</evidence>
<evidence type="ECO:0000313" key="3">
    <source>
        <dbReference type="Proteomes" id="UP001596447"/>
    </source>
</evidence>
<reference evidence="2 3" key="1">
    <citation type="journal article" date="2019" name="Int. J. Syst. Evol. Microbiol.">
        <title>The Global Catalogue of Microorganisms (GCM) 10K type strain sequencing project: providing services to taxonomists for standard genome sequencing and annotation.</title>
        <authorList>
            <consortium name="The Broad Institute Genomics Platform"/>
            <consortium name="The Broad Institute Genome Sequencing Center for Infectious Disease"/>
            <person name="Wu L."/>
            <person name="Ma J."/>
        </authorList>
    </citation>
    <scope>NUCLEOTIDE SEQUENCE [LARGE SCALE GENOMIC DNA]</scope>
    <source>
        <strain evidence="2 3">XZGYJ-43</strain>
    </source>
</reference>
<feature type="region of interest" description="Disordered" evidence="1">
    <location>
        <begin position="194"/>
        <end position="216"/>
    </location>
</feature>
<evidence type="ECO:0000313" key="2">
    <source>
        <dbReference type="EMBL" id="MFC7200012.1"/>
    </source>
</evidence>
<dbReference type="Pfam" id="PF06267">
    <property type="entry name" value="DUF1028"/>
    <property type="match status" value="1"/>
</dbReference>
<dbReference type="Proteomes" id="UP001596447">
    <property type="component" value="Unassembled WGS sequence"/>
</dbReference>
<dbReference type="PANTHER" id="PTHR39328:SF1">
    <property type="entry name" value="BLL2871 PROTEIN"/>
    <property type="match status" value="1"/>
</dbReference>
<dbReference type="AlphaFoldDB" id="A0ABD5Z438"/>
<keyword evidence="3" id="KW-1185">Reference proteome</keyword>
<comment type="caution">
    <text evidence="2">The sequence shown here is derived from an EMBL/GenBank/DDBJ whole genome shotgun (WGS) entry which is preliminary data.</text>
</comment>